<keyword evidence="3" id="KW-1185">Reference proteome</keyword>
<reference evidence="2 3" key="2">
    <citation type="submission" date="2019-07" db="EMBL/GenBank/DDBJ databases">
        <title>Algibacter marinivivus sp. nov., isolated from the surface of a marine red alga.</title>
        <authorList>
            <person name="Zhong X."/>
            <person name="Xu W."/>
            <person name="Zhang Y."/>
            <person name="Zhang Q."/>
            <person name="Du Z."/>
        </authorList>
    </citation>
    <scope>NUCLEOTIDE SEQUENCE [LARGE SCALE GENOMIC DNA]</scope>
    <source>
        <strain evidence="2 3">RU-4-M-4</strain>
    </source>
</reference>
<dbReference type="RefSeq" id="WP_144114680.1">
    <property type="nucleotide sequence ID" value="NZ_JACHGE010000001.1"/>
</dbReference>
<organism evidence="1 4">
    <name type="scientific">Algibacter amylolyticus</name>
    <dbReference type="NCBI Taxonomy" id="1608400"/>
    <lineage>
        <taxon>Bacteria</taxon>
        <taxon>Pseudomonadati</taxon>
        <taxon>Bacteroidota</taxon>
        <taxon>Flavobacteriia</taxon>
        <taxon>Flavobacteriales</taxon>
        <taxon>Flavobacteriaceae</taxon>
        <taxon>Algibacter</taxon>
    </lineage>
</organism>
<evidence type="ECO:0000313" key="3">
    <source>
        <dbReference type="Proteomes" id="UP000315145"/>
    </source>
</evidence>
<comment type="caution">
    <text evidence="1">The sequence shown here is derived from an EMBL/GenBank/DDBJ whole genome shotgun (WGS) entry which is preliminary data.</text>
</comment>
<dbReference type="Proteomes" id="UP000322315">
    <property type="component" value="Unassembled WGS sequence"/>
</dbReference>
<name>A0A5M7BC88_9FLAO</name>
<dbReference type="OrthoDB" id="912496at2"/>
<reference evidence="1 4" key="1">
    <citation type="journal article" date="2015" name="Int. J. Syst. Evol. Microbiol.">
        <title>Algibacter amylolyticus sp. nov., isolated from intertidal sediment.</title>
        <authorList>
            <person name="Zhang D.C."/>
            <person name="Wu J."/>
            <person name="Neuner K."/>
            <person name="Yao J."/>
            <person name="Margesin R."/>
        </authorList>
    </citation>
    <scope>NUCLEOTIDE SEQUENCE [LARGE SCALE GENOMIC DNA]</scope>
    <source>
        <strain evidence="1 4">RU-4-M-4</strain>
    </source>
</reference>
<reference evidence="1" key="3">
    <citation type="submission" date="2019-09" db="EMBL/GenBank/DDBJ databases">
        <authorList>
            <person name="Zhang D.-C."/>
        </authorList>
    </citation>
    <scope>NUCLEOTIDE SEQUENCE</scope>
    <source>
        <strain evidence="1">RU-4-M-4</strain>
    </source>
</reference>
<gene>
    <name evidence="1" type="ORF">F2B50_00330</name>
    <name evidence="2" type="ORF">FPF71_00330</name>
</gene>
<evidence type="ECO:0000313" key="2">
    <source>
        <dbReference type="EMBL" id="TSJ81571.1"/>
    </source>
</evidence>
<dbReference type="EMBL" id="VWRS01000001">
    <property type="protein sequence ID" value="KAA5827326.1"/>
    <property type="molecule type" value="Genomic_DNA"/>
</dbReference>
<proteinExistence type="predicted"/>
<evidence type="ECO:0000313" key="1">
    <source>
        <dbReference type="EMBL" id="KAA5827326.1"/>
    </source>
</evidence>
<accession>A0A5M7BC88</accession>
<sequence length="463" mass="54028">MSQESVLNFKVNQESKQIKKRTYSFSNAVNNDLAILVRERKNSFAFLFDENFQVKSKFDFVYKKKSKYNVVLGETILGSQYSLLYSNSIKNRFCVFTVDFDSKSSILKELKIDFQNDRYLKTISHKNILYVLSTSNKDDEIIIRKLNADYEFEIIKSHTLKLEKNQKLYTQDFLSNGFWATIKPNVVKIDNRIPNAIEQVSKENKIYVQNDNLYLTFDNSTEFTVVYSINLVNFSIEKKKYNYPKGKIDEFKKFNSYFFDNKLFQIASSNKEMIFEVKSLENEVLKSYYFNKETPIDIKNSPIIQDGNTALPFVTKREFEETSKFLRKISSGNLGVSVYKKDDAYHFTIGGVKDVSYSMGAPMIMSGPTPITINNQVHYMPSPNPVFSSYQSYAGTKSTYFNTKLDLDFNYLKGEVDDNVFEKIKNYSESLKHISGEDVFFHKDQLLFSYFNMKNAEFNLVKF</sequence>
<dbReference type="Proteomes" id="UP000315145">
    <property type="component" value="Unassembled WGS sequence"/>
</dbReference>
<protein>
    <submittedName>
        <fullName evidence="1">Uncharacterized protein</fullName>
    </submittedName>
</protein>
<dbReference type="AlphaFoldDB" id="A0A5M7BC88"/>
<evidence type="ECO:0000313" key="4">
    <source>
        <dbReference type="Proteomes" id="UP000322315"/>
    </source>
</evidence>
<dbReference type="EMBL" id="VMBF01000001">
    <property type="protein sequence ID" value="TSJ81571.1"/>
    <property type="molecule type" value="Genomic_DNA"/>
</dbReference>